<dbReference type="InterPro" id="IPR011701">
    <property type="entry name" value="MFS"/>
</dbReference>
<dbReference type="SUPFAM" id="SSF103473">
    <property type="entry name" value="MFS general substrate transporter"/>
    <property type="match status" value="1"/>
</dbReference>
<evidence type="ECO:0000256" key="3">
    <source>
        <dbReference type="ARBA" id="ARBA00022692"/>
    </source>
</evidence>
<keyword evidence="10" id="KW-1185">Reference proteome</keyword>
<feature type="transmembrane region" description="Helical" evidence="7">
    <location>
        <begin position="437"/>
        <end position="458"/>
    </location>
</feature>
<keyword evidence="3 7" id="KW-0812">Transmembrane</keyword>
<dbReference type="Pfam" id="PF07690">
    <property type="entry name" value="MFS_1"/>
    <property type="match status" value="1"/>
</dbReference>
<keyword evidence="5 7" id="KW-0472">Membrane</keyword>
<evidence type="ECO:0000256" key="6">
    <source>
        <dbReference type="SAM" id="MobiDB-lite"/>
    </source>
</evidence>
<evidence type="ECO:0000256" key="5">
    <source>
        <dbReference type="ARBA" id="ARBA00023136"/>
    </source>
</evidence>
<name>A0A395GUA8_9EURO</name>
<dbReference type="PANTHER" id="PTHR23502">
    <property type="entry name" value="MAJOR FACILITATOR SUPERFAMILY"/>
    <property type="match status" value="1"/>
</dbReference>
<dbReference type="PROSITE" id="PS50850">
    <property type="entry name" value="MFS"/>
    <property type="match status" value="1"/>
</dbReference>
<keyword evidence="4 7" id="KW-1133">Transmembrane helix</keyword>
<evidence type="ECO:0000259" key="8">
    <source>
        <dbReference type="PROSITE" id="PS50850"/>
    </source>
</evidence>
<dbReference type="VEuPathDB" id="FungiDB:BO80DRAFT_456828"/>
<gene>
    <name evidence="9" type="ORF">BO80DRAFT_456828</name>
</gene>
<dbReference type="GO" id="GO:0005886">
    <property type="term" value="C:plasma membrane"/>
    <property type="evidence" value="ECO:0007669"/>
    <property type="project" value="TreeGrafter"/>
</dbReference>
<feature type="transmembrane region" description="Helical" evidence="7">
    <location>
        <begin position="279"/>
        <end position="308"/>
    </location>
</feature>
<reference evidence="9 10" key="1">
    <citation type="submission" date="2018-02" db="EMBL/GenBank/DDBJ databases">
        <title>The genomes of Aspergillus section Nigri reveals drivers in fungal speciation.</title>
        <authorList>
            <consortium name="DOE Joint Genome Institute"/>
            <person name="Vesth T.C."/>
            <person name="Nybo J."/>
            <person name="Theobald S."/>
            <person name="Brandl J."/>
            <person name="Frisvad J.C."/>
            <person name="Nielsen K.F."/>
            <person name="Lyhne E.K."/>
            <person name="Kogle M.E."/>
            <person name="Kuo A."/>
            <person name="Riley R."/>
            <person name="Clum A."/>
            <person name="Nolan M."/>
            <person name="Lipzen A."/>
            <person name="Salamov A."/>
            <person name="Henrissat B."/>
            <person name="Wiebenga A."/>
            <person name="De vries R.P."/>
            <person name="Grigoriev I.V."/>
            <person name="Mortensen U.H."/>
            <person name="Andersen M.R."/>
            <person name="Baker S.E."/>
        </authorList>
    </citation>
    <scope>NUCLEOTIDE SEQUENCE [LARGE SCALE GENOMIC DNA]</scope>
    <source>
        <strain evidence="9 10">CBS 121593</strain>
    </source>
</reference>
<dbReference type="RefSeq" id="XP_025573330.1">
    <property type="nucleotide sequence ID" value="XM_025722193.1"/>
</dbReference>
<feature type="transmembrane region" description="Helical" evidence="7">
    <location>
        <begin position="113"/>
        <end position="133"/>
    </location>
</feature>
<evidence type="ECO:0000256" key="1">
    <source>
        <dbReference type="ARBA" id="ARBA00004141"/>
    </source>
</evidence>
<organism evidence="9 10">
    <name type="scientific">Aspergillus ibericus CBS 121593</name>
    <dbReference type="NCBI Taxonomy" id="1448316"/>
    <lineage>
        <taxon>Eukaryota</taxon>
        <taxon>Fungi</taxon>
        <taxon>Dikarya</taxon>
        <taxon>Ascomycota</taxon>
        <taxon>Pezizomycotina</taxon>
        <taxon>Eurotiomycetes</taxon>
        <taxon>Eurotiomycetidae</taxon>
        <taxon>Eurotiales</taxon>
        <taxon>Aspergillaceae</taxon>
        <taxon>Aspergillus</taxon>
        <taxon>Aspergillus subgen. Circumdati</taxon>
    </lineage>
</organism>
<feature type="transmembrane region" description="Helical" evidence="7">
    <location>
        <begin position="180"/>
        <end position="198"/>
    </location>
</feature>
<feature type="transmembrane region" description="Helical" evidence="7">
    <location>
        <begin position="328"/>
        <end position="349"/>
    </location>
</feature>
<evidence type="ECO:0000256" key="2">
    <source>
        <dbReference type="ARBA" id="ARBA00022448"/>
    </source>
</evidence>
<feature type="transmembrane region" description="Helical" evidence="7">
    <location>
        <begin position="83"/>
        <end position="101"/>
    </location>
</feature>
<dbReference type="PANTHER" id="PTHR23502:SF132">
    <property type="entry name" value="POLYAMINE TRANSPORTER 2-RELATED"/>
    <property type="match status" value="1"/>
</dbReference>
<feature type="region of interest" description="Disordered" evidence="6">
    <location>
        <begin position="1"/>
        <end position="20"/>
    </location>
</feature>
<protein>
    <submittedName>
        <fullName evidence="9">Putative polyamine transporter</fullName>
    </submittedName>
</protein>
<feature type="transmembrane region" description="Helical" evidence="7">
    <location>
        <begin position="464"/>
        <end position="486"/>
    </location>
</feature>
<feature type="transmembrane region" description="Helical" evidence="7">
    <location>
        <begin position="145"/>
        <end position="168"/>
    </location>
</feature>
<proteinExistence type="predicted"/>
<comment type="subcellular location">
    <subcellularLocation>
        <location evidence="1">Membrane</location>
        <topology evidence="1">Multi-pass membrane protein</topology>
    </subcellularLocation>
</comment>
<evidence type="ECO:0000313" key="9">
    <source>
        <dbReference type="EMBL" id="RAK99002.1"/>
    </source>
</evidence>
<evidence type="ECO:0000256" key="7">
    <source>
        <dbReference type="SAM" id="Phobius"/>
    </source>
</evidence>
<feature type="transmembrane region" description="Helical" evidence="7">
    <location>
        <begin position="204"/>
        <end position="224"/>
    </location>
</feature>
<dbReference type="Gene3D" id="1.20.1250.20">
    <property type="entry name" value="MFS general substrate transporter like domains"/>
    <property type="match status" value="1"/>
</dbReference>
<dbReference type="AlphaFoldDB" id="A0A395GUA8"/>
<keyword evidence="2" id="KW-0813">Transport</keyword>
<feature type="transmembrane region" description="Helical" evidence="7">
    <location>
        <begin position="44"/>
        <end position="63"/>
    </location>
</feature>
<dbReference type="OrthoDB" id="2533084at2759"/>
<feature type="transmembrane region" description="Helical" evidence="7">
    <location>
        <begin position="370"/>
        <end position="393"/>
    </location>
</feature>
<dbReference type="EMBL" id="KZ824449">
    <property type="protein sequence ID" value="RAK99002.1"/>
    <property type="molecule type" value="Genomic_DNA"/>
</dbReference>
<evidence type="ECO:0000256" key="4">
    <source>
        <dbReference type="ARBA" id="ARBA00022989"/>
    </source>
</evidence>
<sequence length="515" mass="57028">MESCSTISPSPALKTTGGKNPIVLIPQPSDDPKDPLNWSPAKKYWTLFLLCYAGFAALGLPSSQQLTYYVQAAAYPGRTTVDLSYSVTICVVGEVLGPLIFWPLARKIGRCSLMLWSLVLCFGCQVWAALMTGPNDYVSFMLSRLVSGLGASIPTVLGPSYAVDIFFLHQRGRVFSTFELSFLLGVNVSPTISGFIVNNASWTWAFWWTLIPCGVAIVLIFFFLEETGGYSSTADPNAPAYPAQPSSYWANRVATFFPGHRIIPQEPWSEIARTAKKPFVILVAPITVIAGGYIFICFAFVILTNVLLTIFLENPVSEGGYGFTPLRNAFFTLDAWFAIFVTQFAGWWMGDRIPLWASRRFGNGIWHPEYRLWNILLPGVVGPIGLGLFGAALQYHLHYMVLAVGFFFIVFSSMLAVPICLNYIVECYKEDATEAAIAMNAWRLSFAIATGFIFTPWMDAVGPGWLFGMAAFFSLFALLNVGVLVWKGKALRAMAPRLLAYEWMVSFVLEGMLSY</sequence>
<dbReference type="STRING" id="1448316.A0A395GUA8"/>
<dbReference type="GO" id="GO:0022857">
    <property type="term" value="F:transmembrane transporter activity"/>
    <property type="evidence" value="ECO:0007669"/>
    <property type="project" value="InterPro"/>
</dbReference>
<dbReference type="InterPro" id="IPR036259">
    <property type="entry name" value="MFS_trans_sf"/>
</dbReference>
<feature type="transmembrane region" description="Helical" evidence="7">
    <location>
        <begin position="399"/>
        <end position="425"/>
    </location>
</feature>
<dbReference type="Proteomes" id="UP000249402">
    <property type="component" value="Unassembled WGS sequence"/>
</dbReference>
<dbReference type="InterPro" id="IPR020846">
    <property type="entry name" value="MFS_dom"/>
</dbReference>
<dbReference type="GeneID" id="37227058"/>
<evidence type="ECO:0000313" key="10">
    <source>
        <dbReference type="Proteomes" id="UP000249402"/>
    </source>
</evidence>
<accession>A0A395GUA8</accession>
<feature type="domain" description="Major facilitator superfamily (MFS) profile" evidence="8">
    <location>
        <begin position="47"/>
        <end position="489"/>
    </location>
</feature>